<evidence type="ECO:0000256" key="1">
    <source>
        <dbReference type="SAM" id="MobiDB-lite"/>
    </source>
</evidence>
<feature type="region of interest" description="Disordered" evidence="1">
    <location>
        <begin position="1"/>
        <end position="36"/>
    </location>
</feature>
<dbReference type="EMBL" id="JAPMOS010000199">
    <property type="protein sequence ID" value="KAJ4453943.1"/>
    <property type="molecule type" value="Genomic_DNA"/>
</dbReference>
<proteinExistence type="predicted"/>
<comment type="caution">
    <text evidence="2">The sequence shown here is derived from an EMBL/GenBank/DDBJ whole genome shotgun (WGS) entry which is preliminary data.</text>
</comment>
<keyword evidence="3" id="KW-1185">Reference proteome</keyword>
<feature type="compositionally biased region" description="Polar residues" evidence="1">
    <location>
        <begin position="1"/>
        <end position="11"/>
    </location>
</feature>
<evidence type="ECO:0000313" key="2">
    <source>
        <dbReference type="EMBL" id="KAJ4453943.1"/>
    </source>
</evidence>
<evidence type="ECO:0000313" key="3">
    <source>
        <dbReference type="Proteomes" id="UP001141327"/>
    </source>
</evidence>
<sequence length="155" mass="18025">MEPQLSATSTTVDDETTNPDTPPVTYVGRHKLPLTQTDPEARRREYQQLYRTMVGTAQRQPRQRRNIELAETDPIKREAEYQRKYKAVRQMERDLDSPVSFANKEDLLRELLDIKAELGESVPKDWDVLASLMSSLVFEHVMDRRRAAIANIVKR</sequence>
<protein>
    <submittedName>
        <fullName evidence="2">Uncharacterized protein</fullName>
    </submittedName>
</protein>
<reference evidence="2" key="1">
    <citation type="journal article" date="2022" name="bioRxiv">
        <title>Genomics of Preaxostyla Flagellates Illuminates Evolutionary Transitions and the Path Towards Mitochondrial Loss.</title>
        <authorList>
            <person name="Novak L.V.F."/>
            <person name="Treitli S.C."/>
            <person name="Pyrih J."/>
            <person name="Halakuc P."/>
            <person name="Pipaliya S.V."/>
            <person name="Vacek V."/>
            <person name="Brzon O."/>
            <person name="Soukal P."/>
            <person name="Eme L."/>
            <person name="Dacks J.B."/>
            <person name="Karnkowska A."/>
            <person name="Elias M."/>
            <person name="Hampl V."/>
        </authorList>
    </citation>
    <scope>NUCLEOTIDE SEQUENCE</scope>
    <source>
        <strain evidence="2">RCP-MX</strain>
    </source>
</reference>
<dbReference type="Proteomes" id="UP001141327">
    <property type="component" value="Unassembled WGS sequence"/>
</dbReference>
<accession>A0ABQ8U3Q3</accession>
<name>A0ABQ8U3Q3_9EUKA</name>
<gene>
    <name evidence="2" type="ORF">PAPYR_11447</name>
</gene>
<organism evidence="2 3">
    <name type="scientific">Paratrimastix pyriformis</name>
    <dbReference type="NCBI Taxonomy" id="342808"/>
    <lineage>
        <taxon>Eukaryota</taxon>
        <taxon>Metamonada</taxon>
        <taxon>Preaxostyla</taxon>
        <taxon>Paratrimastigidae</taxon>
        <taxon>Paratrimastix</taxon>
    </lineage>
</organism>